<protein>
    <recommendedName>
        <fullName evidence="4">XapX domain protein</fullName>
    </recommendedName>
</protein>
<gene>
    <name evidence="2" type="ORF">WG78_02100</name>
</gene>
<sequence length="75" mass="8174">MDKFKVPGGLLLSFIVGVACQLARIPVPSPPVLTGALLVFVMSLGYWLVDKYLAQHPAEQKKNCAGHDLTREARP</sequence>
<keyword evidence="3" id="KW-1185">Reference proteome</keyword>
<comment type="caution">
    <text evidence="2">The sequence shown here is derived from an EMBL/GenBank/DDBJ whole genome shotgun (WGS) entry which is preliminary data.</text>
</comment>
<evidence type="ECO:0000313" key="2">
    <source>
        <dbReference type="EMBL" id="KPC55411.1"/>
    </source>
</evidence>
<feature type="transmembrane region" description="Helical" evidence="1">
    <location>
        <begin position="32"/>
        <end position="49"/>
    </location>
</feature>
<evidence type="ECO:0000256" key="1">
    <source>
        <dbReference type="SAM" id="Phobius"/>
    </source>
</evidence>
<dbReference type="NCBIfam" id="TIGR03510">
    <property type="entry name" value="XapX"/>
    <property type="match status" value="1"/>
</dbReference>
<organism evidence="2 3">
    <name type="scientific">Amantichitinum ursilacus</name>
    <dbReference type="NCBI Taxonomy" id="857265"/>
    <lineage>
        <taxon>Bacteria</taxon>
        <taxon>Pseudomonadati</taxon>
        <taxon>Pseudomonadota</taxon>
        <taxon>Betaproteobacteria</taxon>
        <taxon>Neisseriales</taxon>
        <taxon>Chitinibacteraceae</taxon>
        <taxon>Amantichitinum</taxon>
    </lineage>
</organism>
<dbReference type="EMBL" id="LAQT01000001">
    <property type="protein sequence ID" value="KPC55411.1"/>
    <property type="molecule type" value="Genomic_DNA"/>
</dbReference>
<keyword evidence="1" id="KW-0472">Membrane</keyword>
<dbReference type="AlphaFoldDB" id="A0A0N0GR77"/>
<dbReference type="InterPro" id="IPR020017">
    <property type="entry name" value="XapX_domain"/>
</dbReference>
<dbReference type="Proteomes" id="UP000037939">
    <property type="component" value="Unassembled WGS sequence"/>
</dbReference>
<keyword evidence="1" id="KW-0812">Transmembrane</keyword>
<dbReference type="PROSITE" id="PS51257">
    <property type="entry name" value="PROKAR_LIPOPROTEIN"/>
    <property type="match status" value="1"/>
</dbReference>
<keyword evidence="1" id="KW-1133">Transmembrane helix</keyword>
<dbReference type="OrthoDB" id="8720213at2"/>
<proteinExistence type="predicted"/>
<evidence type="ECO:0000313" key="3">
    <source>
        <dbReference type="Proteomes" id="UP000037939"/>
    </source>
</evidence>
<evidence type="ECO:0008006" key="4">
    <source>
        <dbReference type="Google" id="ProtNLM"/>
    </source>
</evidence>
<dbReference type="STRING" id="857265.WG78_02100"/>
<accession>A0A0N0GR77</accession>
<reference evidence="2 3" key="1">
    <citation type="submission" date="2015-07" db="EMBL/GenBank/DDBJ databases">
        <title>Draft genome sequence of the Amantichitinum ursilacus IGB-41, a new chitin-degrading bacterium.</title>
        <authorList>
            <person name="Kirstahler P."/>
            <person name="Guenther M."/>
            <person name="Grumaz C."/>
            <person name="Rupp S."/>
            <person name="Zibek S."/>
            <person name="Sohn K."/>
        </authorList>
    </citation>
    <scope>NUCLEOTIDE SEQUENCE [LARGE SCALE GENOMIC DNA]</scope>
    <source>
        <strain evidence="2 3">IGB-41</strain>
    </source>
</reference>
<name>A0A0N0GR77_9NEIS</name>
<dbReference type="RefSeq" id="WP_053936105.1">
    <property type="nucleotide sequence ID" value="NZ_LAQT01000001.1"/>
</dbReference>